<comment type="caution">
    <text evidence="1">The sequence shown here is derived from an EMBL/GenBank/DDBJ whole genome shotgun (WGS) entry which is preliminary data.</text>
</comment>
<keyword evidence="2" id="KW-1185">Reference proteome</keyword>
<sequence length="485" mass="56438">MSKFSDYLEYLINRNGEPISTLARGAHVERTSIHKAMTGERILSYKSAQKLVEYLRLSPHETEIFFEYMNMSLQGETVFETRKQIVRLLKTLAEQPPFIEPEKRLDFPRLEAFPALKNQQLYSGKFAVRSMIRQAVDQELGADKPETLTNIPADNGFFLQYIYTIFQQYNTRLQVTHIMPYPSDREHGAPAGIEILADVLSLSLSAGTQYSSWFYYEGARDITTPFPYYLLTSSCLLCIERDYETVMCVTHSEILQYYRTFFSRTLEQCRPLIRFQKTPFEILEAYSAGTSENSYYTFMPQPCLGRFYTPSLIARRLRKELPFYQELVEKSIQRFSVLHEIREHYYTFFTKKGISAFMENGIFCDIPRQLVSPCTMEERKTLLKQLRDDIADDRIMGRLVNDQLFVLPSNLSFCISEHRRLDIFTLQENDASENFYNIHIDESLIGSAFLDFILYLPKSEYLLSKDETLEALDSLLSADSAVSHS</sequence>
<reference evidence="1 2" key="1">
    <citation type="submission" date="2023-05" db="EMBL/GenBank/DDBJ databases">
        <title>[ruminococcus] sp. nov., isolated from a pig farm feces dump.</title>
        <authorList>
            <person name="Chang Y.-H."/>
        </authorList>
    </citation>
    <scope>NUCLEOTIDE SEQUENCE [LARGE SCALE GENOMIC DNA]</scope>
    <source>
        <strain evidence="1 2">YH-rum2234</strain>
    </source>
</reference>
<dbReference type="Proteomes" id="UP001300383">
    <property type="component" value="Unassembled WGS sequence"/>
</dbReference>
<evidence type="ECO:0000313" key="1">
    <source>
        <dbReference type="EMBL" id="MDI9241140.1"/>
    </source>
</evidence>
<name>A0AAP4B8T4_9FIRM</name>
<protein>
    <recommendedName>
        <fullName evidence="3">HTH cro/C1-type domain-containing protein</fullName>
    </recommendedName>
</protein>
<proteinExistence type="predicted"/>
<dbReference type="AlphaFoldDB" id="A0AAP4B8T4"/>
<evidence type="ECO:0008006" key="3">
    <source>
        <dbReference type="Google" id="ProtNLM"/>
    </source>
</evidence>
<dbReference type="EMBL" id="JASGBQ010000001">
    <property type="protein sequence ID" value="MDI9241140.1"/>
    <property type="molecule type" value="Genomic_DNA"/>
</dbReference>
<organism evidence="1 2">
    <name type="scientific">Fusibacillus kribbianus</name>
    <dbReference type="NCBI Taxonomy" id="3044208"/>
    <lineage>
        <taxon>Bacteria</taxon>
        <taxon>Bacillati</taxon>
        <taxon>Bacillota</taxon>
        <taxon>Clostridia</taxon>
        <taxon>Lachnospirales</taxon>
        <taxon>Lachnospiraceae</taxon>
        <taxon>Fusibacillus</taxon>
    </lineage>
</organism>
<dbReference type="RefSeq" id="WP_283229642.1">
    <property type="nucleotide sequence ID" value="NZ_JASGBQ010000001.1"/>
</dbReference>
<gene>
    <name evidence="1" type="ORF">QJ036_01435</name>
</gene>
<evidence type="ECO:0000313" key="2">
    <source>
        <dbReference type="Proteomes" id="UP001300383"/>
    </source>
</evidence>
<accession>A0AAP4B8T4</accession>